<accession>S4P962</accession>
<feature type="non-terminal residue" evidence="2">
    <location>
        <position position="73"/>
    </location>
</feature>
<feature type="non-terminal residue" evidence="2">
    <location>
        <position position="1"/>
    </location>
</feature>
<protein>
    <submittedName>
        <fullName evidence="2">Uncharacterized protein</fullName>
    </submittedName>
</protein>
<evidence type="ECO:0000256" key="1">
    <source>
        <dbReference type="SAM" id="MobiDB-lite"/>
    </source>
</evidence>
<proteinExistence type="predicted"/>
<dbReference type="AlphaFoldDB" id="S4P962"/>
<evidence type="ECO:0000313" key="2">
    <source>
        <dbReference type="EMBL" id="JAA83350.1"/>
    </source>
</evidence>
<sequence>KKKKHYQQGPPVRGKPVAKVQAGLSWRPQSDETRKESTLTMLSPPALTRSIPPPRRVVNTANWTLVDPTKKKK</sequence>
<name>S4P962_9NEOP</name>
<dbReference type="EMBL" id="GAIX01009210">
    <property type="protein sequence ID" value="JAA83350.1"/>
    <property type="molecule type" value="Transcribed_RNA"/>
</dbReference>
<reference evidence="2" key="1">
    <citation type="journal article" date="2013" name="BMC Genomics">
        <title>Unscrambling butterfly oogenesis.</title>
        <authorList>
            <person name="Carter J.M."/>
            <person name="Baker S.C."/>
            <person name="Pink R."/>
            <person name="Carter D.R."/>
            <person name="Collins A."/>
            <person name="Tomlin J."/>
            <person name="Gibbs M."/>
            <person name="Breuker C.J."/>
        </authorList>
    </citation>
    <scope>NUCLEOTIDE SEQUENCE</scope>
    <source>
        <tissue evidence="2">Ovary</tissue>
    </source>
</reference>
<organism evidence="2">
    <name type="scientific">Pararge aegeria</name>
    <name type="common">speckled wood butterfly</name>
    <dbReference type="NCBI Taxonomy" id="116150"/>
    <lineage>
        <taxon>Eukaryota</taxon>
        <taxon>Metazoa</taxon>
        <taxon>Ecdysozoa</taxon>
        <taxon>Arthropoda</taxon>
        <taxon>Hexapoda</taxon>
        <taxon>Insecta</taxon>
        <taxon>Pterygota</taxon>
        <taxon>Neoptera</taxon>
        <taxon>Endopterygota</taxon>
        <taxon>Lepidoptera</taxon>
        <taxon>Glossata</taxon>
        <taxon>Ditrysia</taxon>
        <taxon>Papilionoidea</taxon>
        <taxon>Nymphalidae</taxon>
        <taxon>Satyrinae</taxon>
        <taxon>Satyrini</taxon>
        <taxon>Parargina</taxon>
        <taxon>Pararge</taxon>
    </lineage>
</organism>
<reference evidence="2" key="2">
    <citation type="submission" date="2013-05" db="EMBL/GenBank/DDBJ databases">
        <authorList>
            <person name="Carter J.-M."/>
            <person name="Baker S.C."/>
            <person name="Pink R."/>
            <person name="Carter D.R.F."/>
            <person name="Collins A."/>
            <person name="Tomlin J."/>
            <person name="Gibbs M."/>
            <person name="Breuker C.J."/>
        </authorList>
    </citation>
    <scope>NUCLEOTIDE SEQUENCE</scope>
    <source>
        <tissue evidence="2">Ovary</tissue>
    </source>
</reference>
<feature type="region of interest" description="Disordered" evidence="1">
    <location>
        <begin position="1"/>
        <end position="54"/>
    </location>
</feature>